<sequence>MKFSTFVPAVLALGLFTASTQALPTPKHQESAVALLKRSGGGSSVIDALVKLFVDVEAKVYADAYVKIQANVCADVVVKLDATAKVLGGLITANVDVKDLEISSKAEADLEVKALIDAQVDALVVAKIDAHVRGVVLGLCPLLDHACLNKNAKAIVINVVALIKVDIAALIVKIKADVAASVKVRVNAHIKKVAIHLPALADVNISAIIRVRSDIDVHLNAFLDICAQLKANAKLIANIAAL</sequence>
<gene>
    <name evidence="2" type="ORF">BGZ99_001307</name>
</gene>
<protein>
    <submittedName>
        <fullName evidence="2">Uncharacterized protein</fullName>
    </submittedName>
</protein>
<proteinExistence type="predicted"/>
<comment type="caution">
    <text evidence="2">The sequence shown here is derived from an EMBL/GenBank/DDBJ whole genome shotgun (WGS) entry which is preliminary data.</text>
</comment>
<reference evidence="2" key="1">
    <citation type="journal article" date="2020" name="Fungal Divers.">
        <title>Resolving the Mortierellaceae phylogeny through synthesis of multi-gene phylogenetics and phylogenomics.</title>
        <authorList>
            <person name="Vandepol N."/>
            <person name="Liber J."/>
            <person name="Desiro A."/>
            <person name="Na H."/>
            <person name="Kennedy M."/>
            <person name="Barry K."/>
            <person name="Grigoriev I.V."/>
            <person name="Miller A.N."/>
            <person name="O'Donnell K."/>
            <person name="Stajich J.E."/>
            <person name="Bonito G."/>
        </authorList>
    </citation>
    <scope>NUCLEOTIDE SEQUENCE</scope>
    <source>
        <strain evidence="2">REB-010B</strain>
    </source>
</reference>
<organism evidence="2 3">
    <name type="scientific">Dissophora globulifera</name>
    <dbReference type="NCBI Taxonomy" id="979702"/>
    <lineage>
        <taxon>Eukaryota</taxon>
        <taxon>Fungi</taxon>
        <taxon>Fungi incertae sedis</taxon>
        <taxon>Mucoromycota</taxon>
        <taxon>Mortierellomycotina</taxon>
        <taxon>Mortierellomycetes</taxon>
        <taxon>Mortierellales</taxon>
        <taxon>Mortierellaceae</taxon>
        <taxon>Dissophora</taxon>
    </lineage>
</organism>
<evidence type="ECO:0000313" key="3">
    <source>
        <dbReference type="Proteomes" id="UP000738325"/>
    </source>
</evidence>
<dbReference type="OrthoDB" id="2360307at2759"/>
<keyword evidence="1" id="KW-0732">Signal</keyword>
<dbReference type="Proteomes" id="UP000738325">
    <property type="component" value="Unassembled WGS sequence"/>
</dbReference>
<feature type="chain" id="PRO_5040133960" evidence="1">
    <location>
        <begin position="23"/>
        <end position="242"/>
    </location>
</feature>
<dbReference type="AlphaFoldDB" id="A0A9P6R2V7"/>
<evidence type="ECO:0000313" key="2">
    <source>
        <dbReference type="EMBL" id="KAG0307968.1"/>
    </source>
</evidence>
<feature type="signal peptide" evidence="1">
    <location>
        <begin position="1"/>
        <end position="22"/>
    </location>
</feature>
<accession>A0A9P6R2V7</accession>
<dbReference type="EMBL" id="JAAAIP010001319">
    <property type="protein sequence ID" value="KAG0307968.1"/>
    <property type="molecule type" value="Genomic_DNA"/>
</dbReference>
<evidence type="ECO:0000256" key="1">
    <source>
        <dbReference type="SAM" id="SignalP"/>
    </source>
</evidence>
<name>A0A9P6R2V7_9FUNG</name>
<keyword evidence="3" id="KW-1185">Reference proteome</keyword>